<dbReference type="OrthoDB" id="7694702at2759"/>
<gene>
    <name evidence="1" type="ORF">EAI_09445</name>
</gene>
<reference evidence="1 2" key="1">
    <citation type="journal article" date="2010" name="Science">
        <title>Genomic comparison of the ants Camponotus floridanus and Harpegnathos saltator.</title>
        <authorList>
            <person name="Bonasio R."/>
            <person name="Zhang G."/>
            <person name="Ye C."/>
            <person name="Mutti N.S."/>
            <person name="Fang X."/>
            <person name="Qin N."/>
            <person name="Donahue G."/>
            <person name="Yang P."/>
            <person name="Li Q."/>
            <person name="Li C."/>
            <person name="Zhang P."/>
            <person name="Huang Z."/>
            <person name="Berger S.L."/>
            <person name="Reinberg D."/>
            <person name="Wang J."/>
            <person name="Liebig J."/>
        </authorList>
    </citation>
    <scope>NUCLEOTIDE SEQUENCE [LARGE SCALE GENOMIC DNA]</scope>
    <source>
        <strain evidence="1 2">R22 G/1</strain>
    </source>
</reference>
<evidence type="ECO:0008006" key="3">
    <source>
        <dbReference type="Google" id="ProtNLM"/>
    </source>
</evidence>
<dbReference type="AlphaFoldDB" id="E2BAE6"/>
<proteinExistence type="predicted"/>
<sequence length="62" mass="7100">GVRLGEGRMYTLAYAEYLAVLAKDEEELKGMIGRLERYFETKGLEVNIEKTIVMRCRESGGR</sequence>
<feature type="non-terminal residue" evidence="1">
    <location>
        <position position="1"/>
    </location>
</feature>
<evidence type="ECO:0000313" key="2">
    <source>
        <dbReference type="Proteomes" id="UP000008237"/>
    </source>
</evidence>
<evidence type="ECO:0000313" key="1">
    <source>
        <dbReference type="EMBL" id="EFN87334.1"/>
    </source>
</evidence>
<dbReference type="OMA" id="KTIVMRC"/>
<organism evidence="2">
    <name type="scientific">Harpegnathos saltator</name>
    <name type="common">Jerdon's jumping ant</name>
    <dbReference type="NCBI Taxonomy" id="610380"/>
    <lineage>
        <taxon>Eukaryota</taxon>
        <taxon>Metazoa</taxon>
        <taxon>Ecdysozoa</taxon>
        <taxon>Arthropoda</taxon>
        <taxon>Hexapoda</taxon>
        <taxon>Insecta</taxon>
        <taxon>Pterygota</taxon>
        <taxon>Neoptera</taxon>
        <taxon>Endopterygota</taxon>
        <taxon>Hymenoptera</taxon>
        <taxon>Apocrita</taxon>
        <taxon>Aculeata</taxon>
        <taxon>Formicoidea</taxon>
        <taxon>Formicidae</taxon>
        <taxon>Ponerinae</taxon>
        <taxon>Ponerini</taxon>
        <taxon>Harpegnathos</taxon>
    </lineage>
</organism>
<accession>E2BAE6</accession>
<dbReference type="EMBL" id="GL446711">
    <property type="protein sequence ID" value="EFN87334.1"/>
    <property type="molecule type" value="Genomic_DNA"/>
</dbReference>
<dbReference type="InParanoid" id="E2BAE6"/>
<name>E2BAE6_HARSA</name>
<dbReference type="Proteomes" id="UP000008237">
    <property type="component" value="Unassembled WGS sequence"/>
</dbReference>
<feature type="non-terminal residue" evidence="1">
    <location>
        <position position="62"/>
    </location>
</feature>
<protein>
    <recommendedName>
        <fullName evidence="3">Reverse transcriptase domain-containing protein</fullName>
    </recommendedName>
</protein>
<keyword evidence="2" id="KW-1185">Reference proteome</keyword>